<dbReference type="PANTHER" id="PTHR46796">
    <property type="entry name" value="HTH-TYPE TRANSCRIPTIONAL ACTIVATOR RHAS-RELATED"/>
    <property type="match status" value="1"/>
</dbReference>
<keyword evidence="2" id="KW-0238">DNA-binding</keyword>
<dbReference type="RefSeq" id="WP_187752361.1">
    <property type="nucleotide sequence ID" value="NZ_CP060828.1"/>
</dbReference>
<evidence type="ECO:0000256" key="3">
    <source>
        <dbReference type="ARBA" id="ARBA00023163"/>
    </source>
</evidence>
<evidence type="ECO:0000256" key="2">
    <source>
        <dbReference type="ARBA" id="ARBA00023125"/>
    </source>
</evidence>
<reference evidence="5 6" key="1">
    <citation type="submission" date="2020-08" db="EMBL/GenBank/DDBJ databases">
        <title>A novel species.</title>
        <authorList>
            <person name="Gao J."/>
        </authorList>
    </citation>
    <scope>NUCLEOTIDE SEQUENCE [LARGE SCALE GENOMIC DNA]</scope>
    <source>
        <strain evidence="5 6">CRXT-G-22</strain>
    </source>
</reference>
<protein>
    <submittedName>
        <fullName evidence="5">Helix-turn-helix domain-containing protein</fullName>
    </submittedName>
</protein>
<dbReference type="InterPro" id="IPR009057">
    <property type="entry name" value="Homeodomain-like_sf"/>
</dbReference>
<dbReference type="PRINTS" id="PR00032">
    <property type="entry name" value="HTHARAC"/>
</dbReference>
<dbReference type="PANTHER" id="PTHR46796:SF6">
    <property type="entry name" value="ARAC SUBFAMILY"/>
    <property type="match status" value="1"/>
</dbReference>
<dbReference type="SUPFAM" id="SSF46689">
    <property type="entry name" value="Homeodomain-like"/>
    <property type="match status" value="1"/>
</dbReference>
<dbReference type="Gene3D" id="1.10.10.60">
    <property type="entry name" value="Homeodomain-like"/>
    <property type="match status" value="1"/>
</dbReference>
<feature type="domain" description="HTH araC/xylS-type" evidence="4">
    <location>
        <begin position="124"/>
        <end position="222"/>
    </location>
</feature>
<evidence type="ECO:0000313" key="6">
    <source>
        <dbReference type="Proteomes" id="UP000516052"/>
    </source>
</evidence>
<name>A0A7H0IRM4_9ACTN</name>
<evidence type="ECO:0000256" key="1">
    <source>
        <dbReference type="ARBA" id="ARBA00023015"/>
    </source>
</evidence>
<dbReference type="SMART" id="SM00342">
    <property type="entry name" value="HTH_ARAC"/>
    <property type="match status" value="1"/>
</dbReference>
<keyword evidence="1" id="KW-0805">Transcription regulation</keyword>
<dbReference type="GO" id="GO:0003700">
    <property type="term" value="F:DNA-binding transcription factor activity"/>
    <property type="evidence" value="ECO:0007669"/>
    <property type="project" value="InterPro"/>
</dbReference>
<proteinExistence type="predicted"/>
<organism evidence="5 6">
    <name type="scientific">Streptomyces roseirectus</name>
    <dbReference type="NCBI Taxonomy" id="2768066"/>
    <lineage>
        <taxon>Bacteria</taxon>
        <taxon>Bacillati</taxon>
        <taxon>Actinomycetota</taxon>
        <taxon>Actinomycetes</taxon>
        <taxon>Kitasatosporales</taxon>
        <taxon>Streptomycetaceae</taxon>
        <taxon>Streptomyces</taxon>
    </lineage>
</organism>
<sequence>MPTRHVELVPSPPQAPGGDFLHLALTGGHLTFWDGTRPPDGTTLFRVPRRHLALTTADLDRLTGTSLRGGLADLVAGCLTVLAAETGRPGSPVAGRLARSAADLLAILALDLAGPDEPGGALLPRIRAFIEDHLTDPALGPESIARAHHISVRYLHKLFQSDGTTVGRWIRRRRLDSCRHELASRTVTVAAVAHRWGFTSPSHFSRTFRDAYGMSPREWRVRAR</sequence>
<keyword evidence="3" id="KW-0804">Transcription</keyword>
<gene>
    <name evidence="5" type="ORF">IAG44_42600</name>
</gene>
<dbReference type="PROSITE" id="PS01124">
    <property type="entry name" value="HTH_ARAC_FAMILY_2"/>
    <property type="match status" value="1"/>
</dbReference>
<accession>A0A7H0IRM4</accession>
<dbReference type="Pfam" id="PF12833">
    <property type="entry name" value="HTH_18"/>
    <property type="match status" value="1"/>
</dbReference>
<dbReference type="EMBL" id="CP060828">
    <property type="protein sequence ID" value="QNP75440.1"/>
    <property type="molecule type" value="Genomic_DNA"/>
</dbReference>
<dbReference type="InterPro" id="IPR018060">
    <property type="entry name" value="HTH_AraC"/>
</dbReference>
<evidence type="ECO:0000259" key="4">
    <source>
        <dbReference type="PROSITE" id="PS01124"/>
    </source>
</evidence>
<keyword evidence="6" id="KW-1185">Reference proteome</keyword>
<dbReference type="AlphaFoldDB" id="A0A7H0IRM4"/>
<dbReference type="InterPro" id="IPR020449">
    <property type="entry name" value="Tscrpt_reg_AraC-type_HTH"/>
</dbReference>
<dbReference type="InterPro" id="IPR050204">
    <property type="entry name" value="AraC_XylS_family_regulators"/>
</dbReference>
<dbReference type="Proteomes" id="UP000516052">
    <property type="component" value="Chromosome"/>
</dbReference>
<evidence type="ECO:0000313" key="5">
    <source>
        <dbReference type="EMBL" id="QNP75440.1"/>
    </source>
</evidence>
<dbReference type="GO" id="GO:0043565">
    <property type="term" value="F:sequence-specific DNA binding"/>
    <property type="evidence" value="ECO:0007669"/>
    <property type="project" value="InterPro"/>
</dbReference>
<dbReference type="KEGG" id="sroi:IAG44_42600"/>